<dbReference type="Proteomes" id="UP001501074">
    <property type="component" value="Unassembled WGS sequence"/>
</dbReference>
<gene>
    <name evidence="2" type="ORF">GCM10022223_18930</name>
</gene>
<protein>
    <submittedName>
        <fullName evidence="2">Uncharacterized protein</fullName>
    </submittedName>
</protein>
<sequence>MASAVVGLIGAVIGGLLVTLGDLMARRIERRADRREQLRLAAAGVIASYLHARSHLIVVHRQGQTLNHKDIWPDDRYIATAQLFTLPGAEHLHELMGALRNATLAMYEETDLALFALCCDEQMAAIQNFETRIRELSS</sequence>
<dbReference type="RefSeq" id="WP_231487225.1">
    <property type="nucleotide sequence ID" value="NZ_BAAAZO010000003.1"/>
</dbReference>
<accession>A0ABP6ZE12</accession>
<proteinExistence type="predicted"/>
<comment type="caution">
    <text evidence="2">The sequence shown here is derived from an EMBL/GenBank/DDBJ whole genome shotgun (WGS) entry which is preliminary data.</text>
</comment>
<evidence type="ECO:0000313" key="2">
    <source>
        <dbReference type="EMBL" id="GAA3603500.1"/>
    </source>
</evidence>
<name>A0ABP6ZE12_9ACTN</name>
<dbReference type="EMBL" id="BAAAZO010000003">
    <property type="protein sequence ID" value="GAA3603500.1"/>
    <property type="molecule type" value="Genomic_DNA"/>
</dbReference>
<evidence type="ECO:0000256" key="1">
    <source>
        <dbReference type="SAM" id="Phobius"/>
    </source>
</evidence>
<keyword evidence="1" id="KW-0472">Membrane</keyword>
<keyword evidence="1" id="KW-0812">Transmembrane</keyword>
<reference evidence="3" key="1">
    <citation type="journal article" date="2019" name="Int. J. Syst. Evol. Microbiol.">
        <title>The Global Catalogue of Microorganisms (GCM) 10K type strain sequencing project: providing services to taxonomists for standard genome sequencing and annotation.</title>
        <authorList>
            <consortium name="The Broad Institute Genomics Platform"/>
            <consortium name="The Broad Institute Genome Sequencing Center for Infectious Disease"/>
            <person name="Wu L."/>
            <person name="Ma J."/>
        </authorList>
    </citation>
    <scope>NUCLEOTIDE SEQUENCE [LARGE SCALE GENOMIC DNA]</scope>
    <source>
        <strain evidence="3">JCM 16902</strain>
    </source>
</reference>
<organism evidence="2 3">
    <name type="scientific">Kineosporia mesophila</name>
    <dbReference type="NCBI Taxonomy" id="566012"/>
    <lineage>
        <taxon>Bacteria</taxon>
        <taxon>Bacillati</taxon>
        <taxon>Actinomycetota</taxon>
        <taxon>Actinomycetes</taxon>
        <taxon>Kineosporiales</taxon>
        <taxon>Kineosporiaceae</taxon>
        <taxon>Kineosporia</taxon>
    </lineage>
</organism>
<feature type="transmembrane region" description="Helical" evidence="1">
    <location>
        <begin position="6"/>
        <end position="25"/>
    </location>
</feature>
<evidence type="ECO:0000313" key="3">
    <source>
        <dbReference type="Proteomes" id="UP001501074"/>
    </source>
</evidence>
<keyword evidence="3" id="KW-1185">Reference proteome</keyword>
<keyword evidence="1" id="KW-1133">Transmembrane helix</keyword>